<sequence>MLGVVSAAKVPSAIESGCITTSDETLTPFFSKPLILFSLIGKLPSVGNNDALSLPSPLFLGHDLVPRWRKASDVCPLDENSFTKL</sequence>
<dbReference type="Proteomes" id="UP000215914">
    <property type="component" value="Unassembled WGS sequence"/>
</dbReference>
<gene>
    <name evidence="1" type="ORF">HanXRQr2_Chr16g0751281</name>
</gene>
<evidence type="ECO:0000313" key="2">
    <source>
        <dbReference type="Proteomes" id="UP000215914"/>
    </source>
</evidence>
<name>A0A9K3H0G4_HELAN</name>
<dbReference type="Gramene" id="mRNA:HanXRQr2_Chr16g0751281">
    <property type="protein sequence ID" value="CDS:HanXRQr2_Chr16g0751281.1"/>
    <property type="gene ID" value="HanXRQr2_Chr16g0751281"/>
</dbReference>
<reference evidence="1" key="2">
    <citation type="submission" date="2020-06" db="EMBL/GenBank/DDBJ databases">
        <title>Helianthus annuus Genome sequencing and assembly Release 2.</title>
        <authorList>
            <person name="Gouzy J."/>
            <person name="Langlade N."/>
            <person name="Munos S."/>
        </authorList>
    </citation>
    <scope>NUCLEOTIDE SEQUENCE</scope>
    <source>
        <tissue evidence="1">Leaves</tissue>
    </source>
</reference>
<organism evidence="1 2">
    <name type="scientific">Helianthus annuus</name>
    <name type="common">Common sunflower</name>
    <dbReference type="NCBI Taxonomy" id="4232"/>
    <lineage>
        <taxon>Eukaryota</taxon>
        <taxon>Viridiplantae</taxon>
        <taxon>Streptophyta</taxon>
        <taxon>Embryophyta</taxon>
        <taxon>Tracheophyta</taxon>
        <taxon>Spermatophyta</taxon>
        <taxon>Magnoliopsida</taxon>
        <taxon>eudicotyledons</taxon>
        <taxon>Gunneridae</taxon>
        <taxon>Pentapetalae</taxon>
        <taxon>asterids</taxon>
        <taxon>campanulids</taxon>
        <taxon>Asterales</taxon>
        <taxon>Asteraceae</taxon>
        <taxon>Asteroideae</taxon>
        <taxon>Heliantheae alliance</taxon>
        <taxon>Heliantheae</taxon>
        <taxon>Helianthus</taxon>
    </lineage>
</organism>
<comment type="caution">
    <text evidence="1">The sequence shown here is derived from an EMBL/GenBank/DDBJ whole genome shotgun (WGS) entry which is preliminary data.</text>
</comment>
<accession>A0A9K3H0G4</accession>
<dbReference type="EMBL" id="MNCJ02000331">
    <property type="protein sequence ID" value="KAF5760254.1"/>
    <property type="molecule type" value="Genomic_DNA"/>
</dbReference>
<dbReference type="AlphaFoldDB" id="A0A9K3H0G4"/>
<protein>
    <submittedName>
        <fullName evidence="1">Uncharacterized protein</fullName>
    </submittedName>
</protein>
<evidence type="ECO:0000313" key="1">
    <source>
        <dbReference type="EMBL" id="KAF5760254.1"/>
    </source>
</evidence>
<reference evidence="1" key="1">
    <citation type="journal article" date="2017" name="Nature">
        <title>The sunflower genome provides insights into oil metabolism, flowering and Asterid evolution.</title>
        <authorList>
            <person name="Badouin H."/>
            <person name="Gouzy J."/>
            <person name="Grassa C.J."/>
            <person name="Murat F."/>
            <person name="Staton S.E."/>
            <person name="Cottret L."/>
            <person name="Lelandais-Briere C."/>
            <person name="Owens G.L."/>
            <person name="Carrere S."/>
            <person name="Mayjonade B."/>
            <person name="Legrand L."/>
            <person name="Gill N."/>
            <person name="Kane N.C."/>
            <person name="Bowers J.E."/>
            <person name="Hubner S."/>
            <person name="Bellec A."/>
            <person name="Berard A."/>
            <person name="Berges H."/>
            <person name="Blanchet N."/>
            <person name="Boniface M.C."/>
            <person name="Brunel D."/>
            <person name="Catrice O."/>
            <person name="Chaidir N."/>
            <person name="Claudel C."/>
            <person name="Donnadieu C."/>
            <person name="Faraut T."/>
            <person name="Fievet G."/>
            <person name="Helmstetter N."/>
            <person name="King M."/>
            <person name="Knapp S.J."/>
            <person name="Lai Z."/>
            <person name="Le Paslier M.C."/>
            <person name="Lippi Y."/>
            <person name="Lorenzon L."/>
            <person name="Mandel J.R."/>
            <person name="Marage G."/>
            <person name="Marchand G."/>
            <person name="Marquand E."/>
            <person name="Bret-Mestries E."/>
            <person name="Morien E."/>
            <person name="Nambeesan S."/>
            <person name="Nguyen T."/>
            <person name="Pegot-Espagnet P."/>
            <person name="Pouilly N."/>
            <person name="Raftis F."/>
            <person name="Sallet E."/>
            <person name="Schiex T."/>
            <person name="Thomas J."/>
            <person name="Vandecasteele C."/>
            <person name="Vares D."/>
            <person name="Vear F."/>
            <person name="Vautrin S."/>
            <person name="Crespi M."/>
            <person name="Mangin B."/>
            <person name="Burke J.M."/>
            <person name="Salse J."/>
            <person name="Munos S."/>
            <person name="Vincourt P."/>
            <person name="Rieseberg L.H."/>
            <person name="Langlade N.B."/>
        </authorList>
    </citation>
    <scope>NUCLEOTIDE SEQUENCE</scope>
    <source>
        <tissue evidence="1">Leaves</tissue>
    </source>
</reference>
<keyword evidence="2" id="KW-1185">Reference proteome</keyword>
<proteinExistence type="predicted"/>